<dbReference type="PANTHER" id="PTHR34796:SF1">
    <property type="entry name" value="EXPRESSED PROTEIN"/>
    <property type="match status" value="1"/>
</dbReference>
<dbReference type="Gene3D" id="1.10.3450.10">
    <property type="entry name" value="TTHA0068-like"/>
    <property type="match status" value="1"/>
</dbReference>
<keyword evidence="2" id="KW-1185">Reference proteome</keyword>
<dbReference type="AlphaFoldDB" id="A0A0C1TN95"/>
<dbReference type="Pfam" id="PF03745">
    <property type="entry name" value="DUF309"/>
    <property type="match status" value="1"/>
</dbReference>
<dbReference type="EMBL" id="JXBL01000001">
    <property type="protein sequence ID" value="KIE42364.1"/>
    <property type="molecule type" value="Genomic_DNA"/>
</dbReference>
<dbReference type="Proteomes" id="UP000031433">
    <property type="component" value="Unassembled WGS sequence"/>
</dbReference>
<proteinExistence type="predicted"/>
<dbReference type="PANTHER" id="PTHR34796">
    <property type="entry name" value="EXPRESSED PROTEIN"/>
    <property type="match status" value="1"/>
</dbReference>
<gene>
    <name evidence="1" type="ORF">SE37_06850</name>
</gene>
<dbReference type="InterPro" id="IPR023203">
    <property type="entry name" value="TTHA0068_sf"/>
</dbReference>
<evidence type="ECO:0000313" key="2">
    <source>
        <dbReference type="Proteomes" id="UP000031433"/>
    </source>
</evidence>
<comment type="caution">
    <text evidence="1">The sequence shown here is derived from an EMBL/GenBank/DDBJ whole genome shotgun (WGS) entry which is preliminary data.</text>
</comment>
<sequence length="137" mass="15302">MDLCEHSISGKLLQALGEFNRGDWFECHETLEDLWIGSEGDIRDFYQGALQLAVALHHWRNGNFSGAVSLLNGGAGYLRRVRPVCQRVDVIGLVSAADRLRDELTRLGPERMAEADRGLFPRMVLVAVTAGEEHRVE</sequence>
<name>A0A0C1TN95_9BACT</name>
<dbReference type="InterPro" id="IPR005500">
    <property type="entry name" value="DUF309"/>
</dbReference>
<protein>
    <recommendedName>
        <fullName evidence="3">DUF309 domain-containing protein</fullName>
    </recommendedName>
</protein>
<dbReference type="SUPFAM" id="SSF140663">
    <property type="entry name" value="TTHA0068-like"/>
    <property type="match status" value="1"/>
</dbReference>
<evidence type="ECO:0008006" key="3">
    <source>
        <dbReference type="Google" id="ProtNLM"/>
    </source>
</evidence>
<evidence type="ECO:0000313" key="1">
    <source>
        <dbReference type="EMBL" id="KIE42364.1"/>
    </source>
</evidence>
<reference evidence="1 2" key="1">
    <citation type="submission" date="2015-01" db="EMBL/GenBank/DDBJ databases">
        <title>Genome sequence of the anaerobic bacterium Geobacter soli GSS01, a dissimilatory Fe(III) reducer from soil.</title>
        <authorList>
            <person name="Yang G."/>
            <person name="Zhou S."/>
        </authorList>
    </citation>
    <scope>NUCLEOTIDE SEQUENCE [LARGE SCALE GENOMIC DNA]</scope>
    <source>
        <strain evidence="1 2">GSS01</strain>
    </source>
</reference>
<organism evidence="1 2">
    <name type="scientific">Geobacter soli</name>
    <dbReference type="NCBI Taxonomy" id="1510391"/>
    <lineage>
        <taxon>Bacteria</taxon>
        <taxon>Pseudomonadati</taxon>
        <taxon>Thermodesulfobacteriota</taxon>
        <taxon>Desulfuromonadia</taxon>
        <taxon>Geobacterales</taxon>
        <taxon>Geobacteraceae</taxon>
        <taxon>Geobacter</taxon>
    </lineage>
</organism>
<accession>A0A0C1TN95</accession>
<dbReference type="RefSeq" id="WP_039644872.1">
    <property type="nucleotide sequence ID" value="NZ_JXBL01000001.1"/>
</dbReference>